<dbReference type="AlphaFoldDB" id="A0AB38MR92"/>
<dbReference type="EMBL" id="SPRW01000044">
    <property type="protein sequence ID" value="TIC62659.1"/>
    <property type="molecule type" value="Genomic_DNA"/>
</dbReference>
<dbReference type="Proteomes" id="UP000309601">
    <property type="component" value="Unassembled WGS sequence"/>
</dbReference>
<evidence type="ECO:0000313" key="2">
    <source>
        <dbReference type="EMBL" id="TIC62659.1"/>
    </source>
</evidence>
<evidence type="ECO:0000313" key="4">
    <source>
        <dbReference type="Proteomes" id="UP000309601"/>
    </source>
</evidence>
<dbReference type="EMBL" id="SPRV01000042">
    <property type="protein sequence ID" value="TIC60361.1"/>
    <property type="molecule type" value="Genomic_DNA"/>
</dbReference>
<proteinExistence type="predicted"/>
<gene>
    <name evidence="2" type="ORF">E3Q02_03406</name>
    <name evidence="1" type="ORF">E3Q03_03297</name>
</gene>
<evidence type="ECO:0000313" key="1">
    <source>
        <dbReference type="EMBL" id="TIC60361.1"/>
    </source>
</evidence>
<protein>
    <submittedName>
        <fullName evidence="2">Uncharacterized protein</fullName>
    </submittedName>
</protein>
<organism evidence="2 4">
    <name type="scientific">Wallemia mellicola</name>
    <dbReference type="NCBI Taxonomy" id="1708541"/>
    <lineage>
        <taxon>Eukaryota</taxon>
        <taxon>Fungi</taxon>
        <taxon>Dikarya</taxon>
        <taxon>Basidiomycota</taxon>
        <taxon>Wallemiomycotina</taxon>
        <taxon>Wallemiomycetes</taxon>
        <taxon>Wallemiales</taxon>
        <taxon>Wallemiaceae</taxon>
        <taxon>Wallemia</taxon>
    </lineage>
</organism>
<reference evidence="3 4" key="1">
    <citation type="submission" date="2019-03" db="EMBL/GenBank/DDBJ databases">
        <title>Sequencing 25 genomes of Wallemia mellicola.</title>
        <authorList>
            <person name="Gostincar C."/>
        </authorList>
    </citation>
    <scope>NUCLEOTIDE SEQUENCE [LARGE SCALE GENOMIC DNA]</scope>
    <source>
        <strain evidence="2 4">EXF-1274</strain>
        <strain evidence="1 3">EXF-1277</strain>
    </source>
</reference>
<comment type="caution">
    <text evidence="2">The sequence shown here is derived from an EMBL/GenBank/DDBJ whole genome shotgun (WGS) entry which is preliminary data.</text>
</comment>
<dbReference type="Proteomes" id="UP000305362">
    <property type="component" value="Unassembled WGS sequence"/>
</dbReference>
<accession>A0AB38MR92</accession>
<sequence>MAQVTTWKSQHITVAISNGVFVVYDKGNGDCMRGICGGHAIDPGYFVECCDSEGYAKKKLDLSHKLEL</sequence>
<evidence type="ECO:0000313" key="3">
    <source>
        <dbReference type="Proteomes" id="UP000305362"/>
    </source>
</evidence>
<name>A0AB38MR92_9BASI</name>